<feature type="region of interest" description="Disordered" evidence="1">
    <location>
        <begin position="22"/>
        <end position="89"/>
    </location>
</feature>
<protein>
    <submittedName>
        <fullName evidence="2">Uncharacterized protein</fullName>
    </submittedName>
</protein>
<keyword evidence="3" id="KW-1185">Reference proteome</keyword>
<proteinExistence type="predicted"/>
<organism evidence="2 3">
    <name type="scientific">Rosa chinensis</name>
    <name type="common">China rose</name>
    <dbReference type="NCBI Taxonomy" id="74649"/>
    <lineage>
        <taxon>Eukaryota</taxon>
        <taxon>Viridiplantae</taxon>
        <taxon>Streptophyta</taxon>
        <taxon>Embryophyta</taxon>
        <taxon>Tracheophyta</taxon>
        <taxon>Spermatophyta</taxon>
        <taxon>Magnoliopsida</taxon>
        <taxon>eudicotyledons</taxon>
        <taxon>Gunneridae</taxon>
        <taxon>Pentapetalae</taxon>
        <taxon>rosids</taxon>
        <taxon>fabids</taxon>
        <taxon>Rosales</taxon>
        <taxon>Rosaceae</taxon>
        <taxon>Rosoideae</taxon>
        <taxon>Rosoideae incertae sedis</taxon>
        <taxon>Rosa</taxon>
    </lineage>
</organism>
<feature type="compositionally biased region" description="Low complexity" evidence="1">
    <location>
        <begin position="43"/>
        <end position="62"/>
    </location>
</feature>
<gene>
    <name evidence="2" type="ORF">RchiOBHm_Chr4g0412081</name>
</gene>
<dbReference type="AlphaFoldDB" id="A0A2P6QVR4"/>
<evidence type="ECO:0000313" key="2">
    <source>
        <dbReference type="EMBL" id="PRQ38283.1"/>
    </source>
</evidence>
<name>A0A2P6QVR4_ROSCH</name>
<evidence type="ECO:0000256" key="1">
    <source>
        <dbReference type="SAM" id="MobiDB-lite"/>
    </source>
</evidence>
<dbReference type="Gramene" id="PRQ38283">
    <property type="protein sequence ID" value="PRQ38283"/>
    <property type="gene ID" value="RchiOBHm_Chr4g0412081"/>
</dbReference>
<dbReference type="Proteomes" id="UP000238479">
    <property type="component" value="Chromosome 4"/>
</dbReference>
<evidence type="ECO:0000313" key="3">
    <source>
        <dbReference type="Proteomes" id="UP000238479"/>
    </source>
</evidence>
<accession>A0A2P6QVR4</accession>
<dbReference type="EMBL" id="PDCK01000042">
    <property type="protein sequence ID" value="PRQ38283.1"/>
    <property type="molecule type" value="Genomic_DNA"/>
</dbReference>
<reference evidence="2 3" key="1">
    <citation type="journal article" date="2018" name="Nat. Genet.">
        <title>The Rosa genome provides new insights in the design of modern roses.</title>
        <authorList>
            <person name="Bendahmane M."/>
        </authorList>
    </citation>
    <scope>NUCLEOTIDE SEQUENCE [LARGE SCALE GENOMIC DNA]</scope>
    <source>
        <strain evidence="3">cv. Old Blush</strain>
    </source>
</reference>
<comment type="caution">
    <text evidence="2">The sequence shown here is derived from an EMBL/GenBank/DDBJ whole genome shotgun (WGS) entry which is preliminary data.</text>
</comment>
<sequence>MIISLLSKLHLQIQISHLCPQPFFPVESNPPTQSPSSSPPPTAASSPSPSRFPSPLHLSSPPQLHFYSTAGTGSSTPLRLRTRPPELAT</sequence>